<dbReference type="GO" id="GO:0031490">
    <property type="term" value="F:chromatin DNA binding"/>
    <property type="evidence" value="ECO:0007669"/>
    <property type="project" value="TreeGrafter"/>
</dbReference>
<dbReference type="VEuPathDB" id="FungiDB:BD410DRAFT_759142"/>
<dbReference type="InterPro" id="IPR044852">
    <property type="entry name" value="WBP2-like"/>
</dbReference>
<dbReference type="CDD" id="cd13214">
    <property type="entry name" value="PH-GRAM_WBP2"/>
    <property type="match status" value="1"/>
</dbReference>
<proteinExistence type="predicted"/>
<name>A0A4R5XFQ2_9AGAM</name>
<dbReference type="GO" id="GO:0003713">
    <property type="term" value="F:transcription coactivator activity"/>
    <property type="evidence" value="ECO:0007669"/>
    <property type="project" value="InterPro"/>
</dbReference>
<dbReference type="SUPFAM" id="SSF50729">
    <property type="entry name" value="PH domain-like"/>
    <property type="match status" value="1"/>
</dbReference>
<evidence type="ECO:0000313" key="2">
    <source>
        <dbReference type="Proteomes" id="UP000294933"/>
    </source>
</evidence>
<dbReference type="EMBL" id="ML170156">
    <property type="protein sequence ID" value="TDL29989.1"/>
    <property type="molecule type" value="Genomic_DNA"/>
</dbReference>
<dbReference type="PANTHER" id="PTHR31606:SF1">
    <property type="entry name" value="WW DOMAIN BINDING PROTEIN 2, ISOFORM E"/>
    <property type="match status" value="1"/>
</dbReference>
<gene>
    <name evidence="1" type="ORF">BD410DRAFT_759142</name>
</gene>
<dbReference type="GO" id="GO:0005634">
    <property type="term" value="C:nucleus"/>
    <property type="evidence" value="ECO:0007669"/>
    <property type="project" value="TreeGrafter"/>
</dbReference>
<dbReference type="AlphaFoldDB" id="A0A4R5XFQ2"/>
<sequence length="175" mass="19329">MALNWTMLQPNRTPVPLPHETTIQQIESGAEISLTIPDAPPSASSNAGGSGGVKRLKDFGGIWLTDQRLIFVTPNAPNKSFESLTIPLLSILSTSFEQPLLGSNYLTIDIKPSPDGGLSTGTKAELRLQDRGLFGFVSLLDKTRERAIYMKRQKESEEENLRESGLDTRWIMDNE</sequence>
<keyword evidence="2" id="KW-1185">Reference proteome</keyword>
<dbReference type="STRING" id="50990.A0A4R5XFQ2"/>
<evidence type="ECO:0008006" key="3">
    <source>
        <dbReference type="Google" id="ProtNLM"/>
    </source>
</evidence>
<organism evidence="1 2">
    <name type="scientific">Rickenella mellea</name>
    <dbReference type="NCBI Taxonomy" id="50990"/>
    <lineage>
        <taxon>Eukaryota</taxon>
        <taxon>Fungi</taxon>
        <taxon>Dikarya</taxon>
        <taxon>Basidiomycota</taxon>
        <taxon>Agaricomycotina</taxon>
        <taxon>Agaricomycetes</taxon>
        <taxon>Hymenochaetales</taxon>
        <taxon>Rickenellaceae</taxon>
        <taxon>Rickenella</taxon>
    </lineage>
</organism>
<dbReference type="Proteomes" id="UP000294933">
    <property type="component" value="Unassembled WGS sequence"/>
</dbReference>
<reference evidence="1 2" key="1">
    <citation type="submission" date="2018-06" db="EMBL/GenBank/DDBJ databases">
        <title>A transcriptomic atlas of mushroom development highlights an independent origin of complex multicellularity.</title>
        <authorList>
            <consortium name="DOE Joint Genome Institute"/>
            <person name="Krizsan K."/>
            <person name="Almasi E."/>
            <person name="Merenyi Z."/>
            <person name="Sahu N."/>
            <person name="Viragh M."/>
            <person name="Koszo T."/>
            <person name="Mondo S."/>
            <person name="Kiss B."/>
            <person name="Balint B."/>
            <person name="Kues U."/>
            <person name="Barry K."/>
            <person name="Hegedus J.C."/>
            <person name="Henrissat B."/>
            <person name="Johnson J."/>
            <person name="Lipzen A."/>
            <person name="Ohm R."/>
            <person name="Nagy I."/>
            <person name="Pangilinan J."/>
            <person name="Yan J."/>
            <person name="Xiong Y."/>
            <person name="Grigoriev I.V."/>
            <person name="Hibbett D.S."/>
            <person name="Nagy L.G."/>
        </authorList>
    </citation>
    <scope>NUCLEOTIDE SEQUENCE [LARGE SCALE GENOMIC DNA]</scope>
    <source>
        <strain evidence="1 2">SZMC22713</strain>
    </source>
</reference>
<evidence type="ECO:0000313" key="1">
    <source>
        <dbReference type="EMBL" id="TDL29989.1"/>
    </source>
</evidence>
<protein>
    <recommendedName>
        <fullName evidence="3">GRAM domain-containing protein</fullName>
    </recommendedName>
</protein>
<dbReference type="PANTHER" id="PTHR31606">
    <property type="entry name" value="WW DOMAIN BINDING PROTEIN 2, ISOFORM E"/>
    <property type="match status" value="1"/>
</dbReference>
<dbReference type="OrthoDB" id="1259151at2759"/>
<accession>A0A4R5XFQ2</accession>